<dbReference type="GO" id="GO:0005524">
    <property type="term" value="F:ATP binding"/>
    <property type="evidence" value="ECO:0007669"/>
    <property type="project" value="UniProtKB-UniRule"/>
</dbReference>
<protein>
    <recommendedName>
        <fullName evidence="2">non-specific serine/threonine protein kinase</fullName>
        <ecNumber evidence="2">2.7.11.1</ecNumber>
    </recommendedName>
</protein>
<evidence type="ECO:0000313" key="15">
    <source>
        <dbReference type="EnsemblPlants" id="Zm00001eb330600_P001"/>
    </source>
</evidence>
<dbReference type="InterPro" id="IPR018451">
    <property type="entry name" value="NAF/FISL_domain"/>
</dbReference>
<reference evidence="15" key="2">
    <citation type="submission" date="2019-07" db="EMBL/GenBank/DDBJ databases">
        <authorList>
            <person name="Seetharam A."/>
            <person name="Woodhouse M."/>
            <person name="Cannon E."/>
        </authorList>
    </citation>
    <scope>NUCLEOTIDE SEQUENCE [LARGE SCALE GENOMIC DNA]</scope>
    <source>
        <strain evidence="15">cv. B73</strain>
    </source>
</reference>
<dbReference type="PROSITE" id="PS00108">
    <property type="entry name" value="PROTEIN_KINASE_ST"/>
    <property type="match status" value="1"/>
</dbReference>
<evidence type="ECO:0000313" key="16">
    <source>
        <dbReference type="Proteomes" id="UP000007305"/>
    </source>
</evidence>
<name>A0A804QHA9_MAIZE</name>
<dbReference type="PROSITE" id="PS50816">
    <property type="entry name" value="NAF"/>
    <property type="match status" value="1"/>
</dbReference>
<evidence type="ECO:0000256" key="2">
    <source>
        <dbReference type="ARBA" id="ARBA00012513"/>
    </source>
</evidence>
<evidence type="ECO:0000256" key="8">
    <source>
        <dbReference type="ARBA" id="ARBA00023211"/>
    </source>
</evidence>
<dbReference type="Gene3D" id="3.30.310.80">
    <property type="entry name" value="Kinase associated domain 1, KA1"/>
    <property type="match status" value="1"/>
</dbReference>
<organism evidence="15 16">
    <name type="scientific">Zea mays</name>
    <name type="common">Maize</name>
    <dbReference type="NCBI Taxonomy" id="4577"/>
    <lineage>
        <taxon>Eukaryota</taxon>
        <taxon>Viridiplantae</taxon>
        <taxon>Streptophyta</taxon>
        <taxon>Embryophyta</taxon>
        <taxon>Tracheophyta</taxon>
        <taxon>Spermatophyta</taxon>
        <taxon>Magnoliopsida</taxon>
        <taxon>Liliopsida</taxon>
        <taxon>Poales</taxon>
        <taxon>Poaceae</taxon>
        <taxon>PACMAD clade</taxon>
        <taxon>Panicoideae</taxon>
        <taxon>Andropogonodae</taxon>
        <taxon>Andropogoneae</taxon>
        <taxon>Tripsacinae</taxon>
        <taxon>Zea</taxon>
    </lineage>
</organism>
<gene>
    <name evidence="15" type="primary">LOC103633559</name>
</gene>
<dbReference type="Gramene" id="Zm00001eb330600_T001">
    <property type="protein sequence ID" value="Zm00001eb330600_P001"/>
    <property type="gene ID" value="Zm00001eb330600"/>
</dbReference>
<feature type="region of interest" description="Disordered" evidence="12">
    <location>
        <begin position="457"/>
        <end position="478"/>
    </location>
</feature>
<dbReference type="Pfam" id="PF03822">
    <property type="entry name" value="NAF"/>
    <property type="match status" value="1"/>
</dbReference>
<evidence type="ECO:0000256" key="5">
    <source>
        <dbReference type="ARBA" id="ARBA00022741"/>
    </source>
</evidence>
<dbReference type="Gene3D" id="3.30.200.20">
    <property type="entry name" value="Phosphorylase Kinase, domain 1"/>
    <property type="match status" value="1"/>
</dbReference>
<dbReference type="OrthoDB" id="193931at2759"/>
<dbReference type="CDD" id="cd12195">
    <property type="entry name" value="CIPK_C"/>
    <property type="match status" value="1"/>
</dbReference>
<reference evidence="15" key="3">
    <citation type="submission" date="2021-05" db="UniProtKB">
        <authorList>
            <consortium name="EnsemblPlants"/>
        </authorList>
    </citation>
    <scope>IDENTIFICATION</scope>
    <source>
        <strain evidence="15">cv. B73</strain>
    </source>
</reference>
<dbReference type="InterPro" id="IPR008271">
    <property type="entry name" value="Ser/Thr_kinase_AS"/>
</dbReference>
<feature type="domain" description="NAF" evidence="14">
    <location>
        <begin position="311"/>
        <end position="335"/>
    </location>
</feature>
<dbReference type="Proteomes" id="UP000007305">
    <property type="component" value="Chromosome 7"/>
</dbReference>
<reference evidence="16" key="1">
    <citation type="submission" date="2015-12" db="EMBL/GenBank/DDBJ databases">
        <title>Update maize B73 reference genome by single molecule sequencing technologies.</title>
        <authorList>
            <consortium name="Maize Genome Sequencing Project"/>
            <person name="Ware D."/>
        </authorList>
    </citation>
    <scope>NUCLEOTIDE SEQUENCE [LARGE SCALE GENOMIC DNA]</scope>
    <source>
        <strain evidence="16">cv. B73</strain>
    </source>
</reference>
<evidence type="ECO:0000256" key="4">
    <source>
        <dbReference type="ARBA" id="ARBA00022679"/>
    </source>
</evidence>
<evidence type="ECO:0000259" key="13">
    <source>
        <dbReference type="PROSITE" id="PS50011"/>
    </source>
</evidence>
<evidence type="ECO:0000256" key="6">
    <source>
        <dbReference type="ARBA" id="ARBA00022777"/>
    </source>
</evidence>
<proteinExistence type="inferred from homology"/>
<dbReference type="PROSITE" id="PS00107">
    <property type="entry name" value="PROTEIN_KINASE_ATP"/>
    <property type="match status" value="1"/>
</dbReference>
<comment type="catalytic activity">
    <reaction evidence="10">
        <text>L-seryl-[protein] + ATP = O-phospho-L-seryl-[protein] + ADP + H(+)</text>
        <dbReference type="Rhea" id="RHEA:17989"/>
        <dbReference type="Rhea" id="RHEA-COMP:9863"/>
        <dbReference type="Rhea" id="RHEA-COMP:11604"/>
        <dbReference type="ChEBI" id="CHEBI:15378"/>
        <dbReference type="ChEBI" id="CHEBI:29999"/>
        <dbReference type="ChEBI" id="CHEBI:30616"/>
        <dbReference type="ChEBI" id="CHEBI:83421"/>
        <dbReference type="ChEBI" id="CHEBI:456216"/>
        <dbReference type="EC" id="2.7.11.1"/>
    </reaction>
</comment>
<dbReference type="GO" id="GO:0004674">
    <property type="term" value="F:protein serine/threonine kinase activity"/>
    <property type="evidence" value="ECO:0000318"/>
    <property type="project" value="GO_Central"/>
</dbReference>
<dbReference type="Gene3D" id="1.10.510.10">
    <property type="entry name" value="Transferase(Phosphotransferase) domain 1"/>
    <property type="match status" value="1"/>
</dbReference>
<dbReference type="EC" id="2.7.11.1" evidence="2"/>
<comment type="similarity">
    <text evidence="1">Belongs to the protein kinase superfamily. CAMK Ser/Thr protein kinase family. SNF1 subfamily.</text>
</comment>
<keyword evidence="4" id="KW-0808">Transferase</keyword>
<dbReference type="AlphaFoldDB" id="A0A804QHA9"/>
<dbReference type="GO" id="GO:0007165">
    <property type="term" value="P:signal transduction"/>
    <property type="evidence" value="ECO:0000318"/>
    <property type="project" value="GO_Central"/>
</dbReference>
<dbReference type="InterPro" id="IPR000719">
    <property type="entry name" value="Prot_kinase_dom"/>
</dbReference>
<evidence type="ECO:0000256" key="7">
    <source>
        <dbReference type="ARBA" id="ARBA00022840"/>
    </source>
</evidence>
<keyword evidence="3" id="KW-0723">Serine/threonine-protein kinase</keyword>
<keyword evidence="5 11" id="KW-0547">Nucleotide-binding</keyword>
<dbReference type="PANTHER" id="PTHR43895">
    <property type="entry name" value="CALCIUM/CALMODULIN-DEPENDENT PROTEIN KINASE KINASE-RELATED"/>
    <property type="match status" value="1"/>
</dbReference>
<dbReference type="SMART" id="SM00220">
    <property type="entry name" value="S_TKc"/>
    <property type="match status" value="1"/>
</dbReference>
<feature type="domain" description="Protein kinase" evidence="13">
    <location>
        <begin position="13"/>
        <end position="267"/>
    </location>
</feature>
<dbReference type="SUPFAM" id="SSF56112">
    <property type="entry name" value="Protein kinase-like (PK-like)"/>
    <property type="match status" value="1"/>
</dbReference>
<dbReference type="FunFam" id="1.10.510.10:FF:000653">
    <property type="entry name" value="Non-specific serine/threonine protein kinase"/>
    <property type="match status" value="1"/>
</dbReference>
<dbReference type="InterPro" id="IPR017441">
    <property type="entry name" value="Protein_kinase_ATP_BS"/>
</dbReference>
<dbReference type="InParanoid" id="A0A804QHA9"/>
<evidence type="ECO:0000256" key="3">
    <source>
        <dbReference type="ARBA" id="ARBA00022527"/>
    </source>
</evidence>
<feature type="binding site" evidence="11">
    <location>
        <position position="42"/>
    </location>
    <ligand>
        <name>ATP</name>
        <dbReference type="ChEBI" id="CHEBI:30616"/>
    </ligand>
</feature>
<keyword evidence="8" id="KW-0464">Manganese</keyword>
<dbReference type="CDD" id="cd14663">
    <property type="entry name" value="STKc_SnRK3"/>
    <property type="match status" value="1"/>
</dbReference>
<dbReference type="Pfam" id="PF00069">
    <property type="entry name" value="Pkinase"/>
    <property type="match status" value="1"/>
</dbReference>
<sequence>MAEHKGNVLLHKYEMGKLLGQGTFAKVYHARNTATSESVAIKVIDKEKVMKVGLIDQIQREISVMKLVRHPNIVQLYEVMATKTKIYFVLEHVKGGELFNKIQRGRLKEDAARKYFQQLICAVDFCHSRGVYHRDLKPENLLLDENSNLKVSDFGLSALAECHRQDGLLHTTCGTPAYVAPEVINRKGYDGAKADIWSCGVILFVLLAGYLPFHDKNLMDMYKKIEKADFKCPSWFSTDVRRLLQRILDPNPSRRISMEKIMENPWFRKGLGAKLLRYDLQNKNAPHVDKNADFDSLSANITTESKQHEEKKPINMNAFDIISLSTGLDLSGLFEESNKKRESKFTSTNTSSTIISKIEDIAKNLRLNLTKKDGGLLKMEASKPGRKGVMGIDAEVFEVSPNFHLVEIKKTNGDTLEYQKVLNQEMRPALKEIVWAWQGMLTLFRSAKHSTRTVAVPSAQGRTVRAQGPDGPRPGARRGGILCAGADCPRPGAGRSAAWCAAEASLPDGRTVRTLGPDGPHPGAGRSARTQGRRKIADG</sequence>
<comment type="catalytic activity">
    <reaction evidence="9">
        <text>L-threonyl-[protein] + ATP = O-phospho-L-threonyl-[protein] + ADP + H(+)</text>
        <dbReference type="Rhea" id="RHEA:46608"/>
        <dbReference type="Rhea" id="RHEA-COMP:11060"/>
        <dbReference type="Rhea" id="RHEA-COMP:11605"/>
        <dbReference type="ChEBI" id="CHEBI:15378"/>
        <dbReference type="ChEBI" id="CHEBI:30013"/>
        <dbReference type="ChEBI" id="CHEBI:30616"/>
        <dbReference type="ChEBI" id="CHEBI:61977"/>
        <dbReference type="ChEBI" id="CHEBI:456216"/>
        <dbReference type="EC" id="2.7.11.1"/>
    </reaction>
</comment>
<evidence type="ECO:0000256" key="11">
    <source>
        <dbReference type="PROSITE-ProRule" id="PRU10141"/>
    </source>
</evidence>
<dbReference type="PANTHER" id="PTHR43895:SF126">
    <property type="entry name" value="CBL-INTERACTING PROTEIN KINASE 2"/>
    <property type="match status" value="1"/>
</dbReference>
<dbReference type="InterPro" id="IPR004041">
    <property type="entry name" value="NAF_dom"/>
</dbReference>
<feature type="region of interest" description="Disordered" evidence="12">
    <location>
        <begin position="509"/>
        <end position="539"/>
    </location>
</feature>
<keyword evidence="7 11" id="KW-0067">ATP-binding</keyword>
<dbReference type="EnsemblPlants" id="Zm00001eb330600_T001">
    <property type="protein sequence ID" value="Zm00001eb330600_P001"/>
    <property type="gene ID" value="Zm00001eb330600"/>
</dbReference>
<dbReference type="FunFam" id="3.30.200.20:FF:000096">
    <property type="entry name" value="Non-specific serine/threonine protein kinase"/>
    <property type="match status" value="1"/>
</dbReference>
<accession>A0A804QHA9</accession>
<evidence type="ECO:0000256" key="10">
    <source>
        <dbReference type="ARBA" id="ARBA00048679"/>
    </source>
</evidence>
<keyword evidence="16" id="KW-1185">Reference proteome</keyword>
<evidence type="ECO:0000259" key="14">
    <source>
        <dbReference type="PROSITE" id="PS50816"/>
    </source>
</evidence>
<keyword evidence="6" id="KW-0418">Kinase</keyword>
<dbReference type="FunCoup" id="A0A804QHA9">
    <property type="interactions" value="584"/>
</dbReference>
<dbReference type="FunFam" id="3.30.310.80:FF:000005">
    <property type="entry name" value="Non-specific serine/threonine protein kinase"/>
    <property type="match status" value="1"/>
</dbReference>
<evidence type="ECO:0000256" key="1">
    <source>
        <dbReference type="ARBA" id="ARBA00006234"/>
    </source>
</evidence>
<dbReference type="PROSITE" id="PS50011">
    <property type="entry name" value="PROTEIN_KINASE_DOM"/>
    <property type="match status" value="1"/>
</dbReference>
<evidence type="ECO:0000256" key="9">
    <source>
        <dbReference type="ARBA" id="ARBA00047899"/>
    </source>
</evidence>
<dbReference type="InterPro" id="IPR011009">
    <property type="entry name" value="Kinase-like_dom_sf"/>
</dbReference>
<evidence type="ECO:0000256" key="12">
    <source>
        <dbReference type="SAM" id="MobiDB-lite"/>
    </source>
</evidence>